<feature type="domain" description="Gcp-like" evidence="1">
    <location>
        <begin position="30"/>
        <end position="131"/>
    </location>
</feature>
<evidence type="ECO:0000313" key="3">
    <source>
        <dbReference type="Proteomes" id="UP000263833"/>
    </source>
</evidence>
<evidence type="ECO:0000259" key="1">
    <source>
        <dbReference type="Pfam" id="PF00814"/>
    </source>
</evidence>
<organism evidence="2 3">
    <name type="scientific">Sphingorhabdus pulchriflava</name>
    <dbReference type="NCBI Taxonomy" id="2292257"/>
    <lineage>
        <taxon>Bacteria</taxon>
        <taxon>Pseudomonadati</taxon>
        <taxon>Pseudomonadota</taxon>
        <taxon>Alphaproteobacteria</taxon>
        <taxon>Sphingomonadales</taxon>
        <taxon>Sphingomonadaceae</taxon>
        <taxon>Sphingorhabdus</taxon>
    </lineage>
</organism>
<dbReference type="AlphaFoldDB" id="A0A371BIY5"/>
<dbReference type="InterPro" id="IPR000905">
    <property type="entry name" value="Gcp-like_dom"/>
</dbReference>
<sequence length="205" mass="21080">MRRLVIDTATRACSVALFEDMECIAACHEVIGRGHAERLVPMIAELPEKGLADILSVNVGPGSFTGIRVGVSAAKALALAWNVRCQGYNGLALMAAIARQTSGSTTTIDVAVHGGHGELFFQSFAANGSALSAPQSLVPDAVAQLSTADTIVGDAADLVAGLRGSGAVAEAVSDARHWPLIEHLGAVDATPTYVRGPDAKLPKAK</sequence>
<keyword evidence="3" id="KW-1185">Reference proteome</keyword>
<gene>
    <name evidence="2" type="primary">tsaB</name>
    <name evidence="2" type="ORF">DXH95_09210</name>
</gene>
<dbReference type="RefSeq" id="WP_115549044.1">
    <property type="nucleotide sequence ID" value="NZ_QRGP01000001.1"/>
</dbReference>
<dbReference type="GO" id="GO:0002949">
    <property type="term" value="P:tRNA threonylcarbamoyladenosine modification"/>
    <property type="evidence" value="ECO:0007669"/>
    <property type="project" value="InterPro"/>
</dbReference>
<evidence type="ECO:0000313" key="2">
    <source>
        <dbReference type="EMBL" id="RDV07497.1"/>
    </source>
</evidence>
<reference evidence="3" key="1">
    <citation type="submission" date="2018-08" db="EMBL/GenBank/DDBJ databases">
        <authorList>
            <person name="Kim S.-J."/>
            <person name="Jung G.-Y."/>
        </authorList>
    </citation>
    <scope>NUCLEOTIDE SEQUENCE [LARGE SCALE GENOMIC DNA]</scope>
    <source>
        <strain evidence="3">GY_G</strain>
    </source>
</reference>
<dbReference type="InterPro" id="IPR022496">
    <property type="entry name" value="T6A_TsaB"/>
</dbReference>
<dbReference type="Gene3D" id="3.30.420.40">
    <property type="match status" value="2"/>
</dbReference>
<dbReference type="Proteomes" id="UP000263833">
    <property type="component" value="Unassembled WGS sequence"/>
</dbReference>
<keyword evidence="2" id="KW-0808">Transferase</keyword>
<proteinExistence type="predicted"/>
<dbReference type="OrthoDB" id="9809995at2"/>
<name>A0A371BIY5_9SPHN</name>
<dbReference type="SUPFAM" id="SSF53067">
    <property type="entry name" value="Actin-like ATPase domain"/>
    <property type="match status" value="1"/>
</dbReference>
<comment type="caution">
    <text evidence="2">The sequence shown here is derived from an EMBL/GenBank/DDBJ whole genome shotgun (WGS) entry which is preliminary data.</text>
</comment>
<dbReference type="Pfam" id="PF00814">
    <property type="entry name" value="TsaD"/>
    <property type="match status" value="1"/>
</dbReference>
<accession>A0A371BIY5</accession>
<dbReference type="EMBL" id="QRGP01000001">
    <property type="protein sequence ID" value="RDV07497.1"/>
    <property type="molecule type" value="Genomic_DNA"/>
</dbReference>
<dbReference type="InterPro" id="IPR043129">
    <property type="entry name" value="ATPase_NBD"/>
</dbReference>
<protein>
    <submittedName>
        <fullName evidence="2">tRNA (Adenosine(37)-N6)-threonylcarbamoyltransferase complex dimerization subunit type 1 TsaB</fullName>
    </submittedName>
</protein>
<dbReference type="NCBIfam" id="TIGR03725">
    <property type="entry name" value="T6A_YeaZ"/>
    <property type="match status" value="1"/>
</dbReference>
<dbReference type="GO" id="GO:0016740">
    <property type="term" value="F:transferase activity"/>
    <property type="evidence" value="ECO:0007669"/>
    <property type="project" value="UniProtKB-KW"/>
</dbReference>